<dbReference type="Proteomes" id="UP000800200">
    <property type="component" value="Unassembled WGS sequence"/>
</dbReference>
<gene>
    <name evidence="2" type="ORF">K469DRAFT_693989</name>
</gene>
<name>A0A6A6DJ36_9PEZI</name>
<organism evidence="2 3">
    <name type="scientific">Zopfia rhizophila CBS 207.26</name>
    <dbReference type="NCBI Taxonomy" id="1314779"/>
    <lineage>
        <taxon>Eukaryota</taxon>
        <taxon>Fungi</taxon>
        <taxon>Dikarya</taxon>
        <taxon>Ascomycota</taxon>
        <taxon>Pezizomycotina</taxon>
        <taxon>Dothideomycetes</taxon>
        <taxon>Dothideomycetes incertae sedis</taxon>
        <taxon>Zopfiaceae</taxon>
        <taxon>Zopfia</taxon>
    </lineage>
</organism>
<evidence type="ECO:0000313" key="2">
    <source>
        <dbReference type="EMBL" id="KAF2179481.1"/>
    </source>
</evidence>
<proteinExistence type="predicted"/>
<protein>
    <submittedName>
        <fullName evidence="2">Uncharacterized protein</fullName>
    </submittedName>
</protein>
<evidence type="ECO:0000313" key="3">
    <source>
        <dbReference type="Proteomes" id="UP000800200"/>
    </source>
</evidence>
<dbReference type="AlphaFoldDB" id="A0A6A6DJ36"/>
<feature type="region of interest" description="Disordered" evidence="1">
    <location>
        <begin position="175"/>
        <end position="211"/>
    </location>
</feature>
<keyword evidence="3" id="KW-1185">Reference proteome</keyword>
<reference evidence="2" key="1">
    <citation type="journal article" date="2020" name="Stud. Mycol.">
        <title>101 Dothideomycetes genomes: a test case for predicting lifestyles and emergence of pathogens.</title>
        <authorList>
            <person name="Haridas S."/>
            <person name="Albert R."/>
            <person name="Binder M."/>
            <person name="Bloem J."/>
            <person name="Labutti K."/>
            <person name="Salamov A."/>
            <person name="Andreopoulos B."/>
            <person name="Baker S."/>
            <person name="Barry K."/>
            <person name="Bills G."/>
            <person name="Bluhm B."/>
            <person name="Cannon C."/>
            <person name="Castanera R."/>
            <person name="Culley D."/>
            <person name="Daum C."/>
            <person name="Ezra D."/>
            <person name="Gonzalez J."/>
            <person name="Henrissat B."/>
            <person name="Kuo A."/>
            <person name="Liang C."/>
            <person name="Lipzen A."/>
            <person name="Lutzoni F."/>
            <person name="Magnuson J."/>
            <person name="Mondo S."/>
            <person name="Nolan M."/>
            <person name="Ohm R."/>
            <person name="Pangilinan J."/>
            <person name="Park H.-J."/>
            <person name="Ramirez L."/>
            <person name="Alfaro M."/>
            <person name="Sun H."/>
            <person name="Tritt A."/>
            <person name="Yoshinaga Y."/>
            <person name="Zwiers L.-H."/>
            <person name="Turgeon B."/>
            <person name="Goodwin S."/>
            <person name="Spatafora J."/>
            <person name="Crous P."/>
            <person name="Grigoriev I."/>
        </authorList>
    </citation>
    <scope>NUCLEOTIDE SEQUENCE</scope>
    <source>
        <strain evidence="2">CBS 207.26</strain>
    </source>
</reference>
<accession>A0A6A6DJ36</accession>
<evidence type="ECO:0000256" key="1">
    <source>
        <dbReference type="SAM" id="MobiDB-lite"/>
    </source>
</evidence>
<dbReference type="EMBL" id="ML994666">
    <property type="protein sequence ID" value="KAF2179481.1"/>
    <property type="molecule type" value="Genomic_DNA"/>
</dbReference>
<sequence length="294" mass="33596">MDSSNEPFKALPDTIDDVDHDEYLSTEAKGKTLCPINPFAGPSEKFVHQISPATEAKRQREKQTLVDHLVEWDRDAVYICLVPAPGGCGLSKLLDRVDRGRSIPIASVFHLYTPITVCRARPNNALIRRILRHRELRLVYTQRSGHQHEKENQVPGRPPIQRERTYGQWFLSCRTDTTGMNGDAGTPNHTTRARREQPPGQEYEDNTRMESDNIRLRSENISLKLQFEEVQKSLGIQDTRVAPGMNMDASIRTQGQLPLRQKGAWKIEDIDPDERFHEIKKQRRAQASQQADLA</sequence>